<organism evidence="4 5">
    <name type="scientific">Bifidobacterium callitrichos DSM 23973</name>
    <dbReference type="NCBI Taxonomy" id="1437609"/>
    <lineage>
        <taxon>Bacteria</taxon>
        <taxon>Bacillati</taxon>
        <taxon>Actinomycetota</taxon>
        <taxon>Actinomycetes</taxon>
        <taxon>Bifidobacteriales</taxon>
        <taxon>Bifidobacteriaceae</taxon>
        <taxon>Bifidobacterium</taxon>
    </lineage>
</organism>
<evidence type="ECO:0000256" key="2">
    <source>
        <dbReference type="SAM" id="Phobius"/>
    </source>
</evidence>
<evidence type="ECO:0000259" key="3">
    <source>
        <dbReference type="Pfam" id="PF04024"/>
    </source>
</evidence>
<dbReference type="Pfam" id="PF04024">
    <property type="entry name" value="PspC"/>
    <property type="match status" value="1"/>
</dbReference>
<feature type="compositionally biased region" description="Basic residues" evidence="1">
    <location>
        <begin position="210"/>
        <end position="227"/>
    </location>
</feature>
<reference evidence="4 5" key="1">
    <citation type="submission" date="2014-03" db="EMBL/GenBank/DDBJ databases">
        <title>Genomics of Bifidobacteria.</title>
        <authorList>
            <person name="Ventura M."/>
            <person name="Milani C."/>
            <person name="Lugli G.A."/>
        </authorList>
    </citation>
    <scope>NUCLEOTIDE SEQUENCE [LARGE SCALE GENOMIC DNA]</scope>
    <source>
        <strain evidence="4 5">DSM 23973</strain>
    </source>
</reference>
<gene>
    <name evidence="4" type="ORF">BCAL_0375</name>
</gene>
<feature type="compositionally biased region" description="Gly residues" evidence="1">
    <location>
        <begin position="136"/>
        <end position="153"/>
    </location>
</feature>
<feature type="domain" description="Phage shock protein PspC N-terminal" evidence="3">
    <location>
        <begin position="22"/>
        <end position="73"/>
    </location>
</feature>
<dbReference type="EMBL" id="JGYS01000002">
    <property type="protein sequence ID" value="KFI56349.1"/>
    <property type="molecule type" value="Genomic_DNA"/>
</dbReference>
<feature type="region of interest" description="Disordered" evidence="1">
    <location>
        <begin position="136"/>
        <end position="287"/>
    </location>
</feature>
<accession>A0A087AC49</accession>
<dbReference type="AlphaFoldDB" id="A0A087AC49"/>
<feature type="compositionally biased region" description="Low complexity" evidence="1">
    <location>
        <begin position="167"/>
        <end position="177"/>
    </location>
</feature>
<dbReference type="eggNOG" id="COG1983">
    <property type="taxonomic scope" value="Bacteria"/>
</dbReference>
<evidence type="ECO:0000256" key="1">
    <source>
        <dbReference type="SAM" id="MobiDB-lite"/>
    </source>
</evidence>
<dbReference type="RefSeq" id="WP_052401182.1">
    <property type="nucleotide sequence ID" value="NZ_JGYS01000002.1"/>
</dbReference>
<dbReference type="Proteomes" id="UP000029072">
    <property type="component" value="Unassembled WGS sequence"/>
</dbReference>
<dbReference type="OrthoDB" id="7359894at2"/>
<name>A0A087AC49_9BIFI</name>
<dbReference type="InterPro" id="IPR007168">
    <property type="entry name" value="Phageshock_PspC_N"/>
</dbReference>
<sequence length="287" mass="30845">MNDNKNLKERFFSWIRSTGVMRGDDRWIGGVCSGLAVRLGWSPALTRALLLASTLLFGFGAALYAIAWALLPDARNGRILAEDVIAGQWDWTCVGVIVMFAIALIIPGAGWVAIALAVIALWAICQSSVRQQHGYGFGARNGRGGGPNGGNGPQSGPQPGMQGPGFPGANPYGQPQPGVNPNPVNPPLWQGVPNPTAPIGAPVNPDGARSRTRCSNRRGRRPARCRHPGSPSALRHRRTPRIRMRRRSPAPRTSHSRPPPPPHPRVRRRLPRPSAVLAASRPVRSSC</sequence>
<keyword evidence="2" id="KW-0812">Transmembrane</keyword>
<proteinExistence type="predicted"/>
<keyword evidence="2" id="KW-1133">Transmembrane helix</keyword>
<feature type="compositionally biased region" description="Basic residues" evidence="1">
    <location>
        <begin position="234"/>
        <end position="249"/>
    </location>
</feature>
<feature type="transmembrane region" description="Helical" evidence="2">
    <location>
        <begin position="48"/>
        <end position="71"/>
    </location>
</feature>
<keyword evidence="2" id="KW-0472">Membrane</keyword>
<comment type="caution">
    <text evidence="4">The sequence shown here is derived from an EMBL/GenBank/DDBJ whole genome shotgun (WGS) entry which is preliminary data.</text>
</comment>
<protein>
    <submittedName>
        <fullName evidence="4">Phage shock protein C, PspC</fullName>
    </submittedName>
</protein>
<feature type="transmembrane region" description="Helical" evidence="2">
    <location>
        <begin position="91"/>
        <end position="124"/>
    </location>
</feature>
<evidence type="ECO:0000313" key="4">
    <source>
        <dbReference type="EMBL" id="KFI56349.1"/>
    </source>
</evidence>
<dbReference type="STRING" id="1437609.BCAL_0375"/>
<evidence type="ECO:0000313" key="5">
    <source>
        <dbReference type="Proteomes" id="UP000029072"/>
    </source>
</evidence>